<evidence type="ECO:0000256" key="2">
    <source>
        <dbReference type="ARBA" id="ARBA00022837"/>
    </source>
</evidence>
<dbReference type="InterPro" id="IPR011992">
    <property type="entry name" value="EF-hand-dom_pair"/>
</dbReference>
<protein>
    <submittedName>
        <fullName evidence="4">Calmodulin-like protein 3</fullName>
    </submittedName>
</protein>
<keyword evidence="1" id="KW-0677">Repeat</keyword>
<dbReference type="InterPro" id="IPR018247">
    <property type="entry name" value="EF_Hand_1_Ca_BS"/>
</dbReference>
<evidence type="ECO:0000259" key="3">
    <source>
        <dbReference type="PROSITE" id="PS50222"/>
    </source>
</evidence>
<dbReference type="CDD" id="cd00051">
    <property type="entry name" value="EFh"/>
    <property type="match status" value="1"/>
</dbReference>
<gene>
    <name evidence="4" type="ORF">SCF082_LOCUS31275</name>
</gene>
<dbReference type="PROSITE" id="PS00018">
    <property type="entry name" value="EF_HAND_1"/>
    <property type="match status" value="1"/>
</dbReference>
<dbReference type="SUPFAM" id="SSF47473">
    <property type="entry name" value="EF-hand"/>
    <property type="match status" value="1"/>
</dbReference>
<reference evidence="4 5" key="1">
    <citation type="submission" date="2024-02" db="EMBL/GenBank/DDBJ databases">
        <authorList>
            <person name="Chen Y."/>
            <person name="Shah S."/>
            <person name="Dougan E. K."/>
            <person name="Thang M."/>
            <person name="Chan C."/>
        </authorList>
    </citation>
    <scope>NUCLEOTIDE SEQUENCE [LARGE SCALE GENOMIC DNA]</scope>
</reference>
<name>A0ABP0N7G1_9DINO</name>
<proteinExistence type="predicted"/>
<dbReference type="PANTHER" id="PTHR23050">
    <property type="entry name" value="CALCIUM BINDING PROTEIN"/>
    <property type="match status" value="1"/>
</dbReference>
<comment type="caution">
    <text evidence="4">The sequence shown here is derived from an EMBL/GenBank/DDBJ whole genome shotgun (WGS) entry which is preliminary data.</text>
</comment>
<keyword evidence="2" id="KW-0106">Calcium</keyword>
<accession>A0ABP0N7G1</accession>
<evidence type="ECO:0000313" key="4">
    <source>
        <dbReference type="EMBL" id="CAK9058819.1"/>
    </source>
</evidence>
<dbReference type="EMBL" id="CAXAMM010026391">
    <property type="protein sequence ID" value="CAK9058819.1"/>
    <property type="molecule type" value="Genomic_DNA"/>
</dbReference>
<dbReference type="PROSITE" id="PS50222">
    <property type="entry name" value="EF_HAND_2"/>
    <property type="match status" value="1"/>
</dbReference>
<evidence type="ECO:0000313" key="5">
    <source>
        <dbReference type="Proteomes" id="UP001642464"/>
    </source>
</evidence>
<evidence type="ECO:0000256" key="1">
    <source>
        <dbReference type="ARBA" id="ARBA00022737"/>
    </source>
</evidence>
<dbReference type="Proteomes" id="UP001642464">
    <property type="component" value="Unassembled WGS sequence"/>
</dbReference>
<feature type="domain" description="EF-hand" evidence="3">
    <location>
        <begin position="29"/>
        <end position="64"/>
    </location>
</feature>
<dbReference type="InterPro" id="IPR002048">
    <property type="entry name" value="EF_hand_dom"/>
</dbReference>
<organism evidence="4 5">
    <name type="scientific">Durusdinium trenchii</name>
    <dbReference type="NCBI Taxonomy" id="1381693"/>
    <lineage>
        <taxon>Eukaryota</taxon>
        <taxon>Sar</taxon>
        <taxon>Alveolata</taxon>
        <taxon>Dinophyceae</taxon>
        <taxon>Suessiales</taxon>
        <taxon>Symbiodiniaceae</taxon>
        <taxon>Durusdinium</taxon>
    </lineage>
</organism>
<keyword evidence="5" id="KW-1185">Reference proteome</keyword>
<dbReference type="Gene3D" id="1.10.238.10">
    <property type="entry name" value="EF-hand"/>
    <property type="match status" value="1"/>
</dbReference>
<dbReference type="Pfam" id="PF13405">
    <property type="entry name" value="EF-hand_6"/>
    <property type="match status" value="1"/>
</dbReference>
<sequence length="89" mass="9705">MAKFLDSKLLLSAMPTATSQMMVFDRSMITEDELVNAFKIFDKDKSGTIDAIELQDVLCKLGFNVNPLQAEEMIQAADDDGSGVTALSN</sequence>
<dbReference type="InterPro" id="IPR050145">
    <property type="entry name" value="Centrin_CML-like"/>
</dbReference>